<gene>
    <name evidence="4" type="ORF">EUB48_02205</name>
</gene>
<accession>A0A515D760</accession>
<dbReference type="GO" id="GO:0004364">
    <property type="term" value="F:glutathione transferase activity"/>
    <property type="evidence" value="ECO:0007669"/>
    <property type="project" value="TreeGrafter"/>
</dbReference>
<proteinExistence type="inferred from homology"/>
<dbReference type="PIRSF" id="PIRSF006386">
    <property type="entry name" value="HCCAis_GSTk"/>
    <property type="match status" value="1"/>
</dbReference>
<dbReference type="GO" id="GO:0004602">
    <property type="term" value="F:glutathione peroxidase activity"/>
    <property type="evidence" value="ECO:0007669"/>
    <property type="project" value="TreeGrafter"/>
</dbReference>
<dbReference type="PANTHER" id="PTHR42943">
    <property type="entry name" value="GLUTATHIONE S-TRANSFERASE KAPPA"/>
    <property type="match status" value="1"/>
</dbReference>
<dbReference type="EMBL" id="CP035503">
    <property type="protein sequence ID" value="QDL36241.1"/>
    <property type="molecule type" value="Genomic_DNA"/>
</dbReference>
<dbReference type="InterPro" id="IPR014440">
    <property type="entry name" value="HCCAis_GSTk"/>
</dbReference>
<feature type="active site" description="Nucleophile" evidence="2">
    <location>
        <position position="12"/>
    </location>
</feature>
<dbReference type="Gene3D" id="3.40.30.10">
    <property type="entry name" value="Glutaredoxin"/>
    <property type="match status" value="1"/>
</dbReference>
<dbReference type="RefSeq" id="WP_142817418.1">
    <property type="nucleotide sequence ID" value="NZ_CP035503.1"/>
</dbReference>
<dbReference type="Pfam" id="PF01323">
    <property type="entry name" value="DSBA"/>
    <property type="match status" value="1"/>
</dbReference>
<comment type="similarity">
    <text evidence="1">Belongs to the GST superfamily. NadH family.</text>
</comment>
<organism evidence="4 5">
    <name type="scientific">Rhodoferax sediminis</name>
    <dbReference type="NCBI Taxonomy" id="2509614"/>
    <lineage>
        <taxon>Bacteria</taxon>
        <taxon>Pseudomonadati</taxon>
        <taxon>Pseudomonadota</taxon>
        <taxon>Betaproteobacteria</taxon>
        <taxon>Burkholderiales</taxon>
        <taxon>Comamonadaceae</taxon>
        <taxon>Rhodoferax</taxon>
    </lineage>
</organism>
<evidence type="ECO:0000256" key="1">
    <source>
        <dbReference type="PIRNR" id="PIRNR006386"/>
    </source>
</evidence>
<dbReference type="KEGG" id="rhf:EUB48_02205"/>
<evidence type="ECO:0000259" key="3">
    <source>
        <dbReference type="Pfam" id="PF01323"/>
    </source>
</evidence>
<evidence type="ECO:0000256" key="2">
    <source>
        <dbReference type="PIRSR" id="PIRSR006386-1"/>
    </source>
</evidence>
<feature type="domain" description="DSBA-like thioredoxin" evidence="3">
    <location>
        <begin position="4"/>
        <end position="186"/>
    </location>
</feature>
<dbReference type="GO" id="GO:0018845">
    <property type="term" value="F:2-hydroxychromene-2-carboxylate isomerase activity"/>
    <property type="evidence" value="ECO:0007669"/>
    <property type="project" value="UniProtKB-UniRule"/>
</dbReference>
<dbReference type="OrthoDB" id="8560325at2"/>
<sequence>MKHITFYLDFISPYAYLAFEQLPEALLGLSYSVTHKPLLFAGLLKHHGQLGPAEIAPKRDWTYRQVLWLAHRHGIDMQLPAAHPFNPLALLRLAVACNAQGTPNRYVCETVFRHVWRGGAEAADPVRLQALAAQLVPARDANGDEVKAQLKAHTDEAIAARVFGVPTFAVDDKLFWGFDALPMLRAYCEGDAWFGAPWDAAARVAQGVRR</sequence>
<name>A0A515D760_9BURK</name>
<dbReference type="SUPFAM" id="SSF52833">
    <property type="entry name" value="Thioredoxin-like"/>
    <property type="match status" value="1"/>
</dbReference>
<dbReference type="CDD" id="cd03022">
    <property type="entry name" value="DsbA_HCCA_Iso"/>
    <property type="match status" value="1"/>
</dbReference>
<comment type="catalytic activity">
    <reaction evidence="1">
        <text>2-hydroxychromene-2-carboxylate = (3E)-4-(2-hydroxyphenyl)-2-oxobut-3-enoate</text>
        <dbReference type="Rhea" id="RHEA:27401"/>
        <dbReference type="ChEBI" id="CHEBI:59350"/>
        <dbReference type="ChEBI" id="CHEBI:59353"/>
        <dbReference type="EC" id="5.99.1.4"/>
    </reaction>
</comment>
<keyword evidence="1 4" id="KW-0413">Isomerase</keyword>
<dbReference type="Proteomes" id="UP000316798">
    <property type="component" value="Chromosome"/>
</dbReference>
<dbReference type="InterPro" id="IPR036249">
    <property type="entry name" value="Thioredoxin-like_sf"/>
</dbReference>
<dbReference type="PANTHER" id="PTHR42943:SF2">
    <property type="entry name" value="GLUTATHIONE S-TRANSFERASE KAPPA 1"/>
    <property type="match status" value="1"/>
</dbReference>
<dbReference type="InterPro" id="IPR001853">
    <property type="entry name" value="DSBA-like_thioredoxin_dom"/>
</dbReference>
<evidence type="ECO:0000313" key="5">
    <source>
        <dbReference type="Proteomes" id="UP000316798"/>
    </source>
</evidence>
<protein>
    <recommendedName>
        <fullName evidence="1">2-hydroxychromene-2-carboxylate isomerase</fullName>
        <ecNumber evidence="1">5.99.1.4</ecNumber>
    </recommendedName>
</protein>
<evidence type="ECO:0000313" key="4">
    <source>
        <dbReference type="EMBL" id="QDL36241.1"/>
    </source>
</evidence>
<dbReference type="GO" id="GO:1901170">
    <property type="term" value="P:naphthalene catabolic process"/>
    <property type="evidence" value="ECO:0007669"/>
    <property type="project" value="InterPro"/>
</dbReference>
<dbReference type="GO" id="GO:0006749">
    <property type="term" value="P:glutathione metabolic process"/>
    <property type="evidence" value="ECO:0007669"/>
    <property type="project" value="TreeGrafter"/>
</dbReference>
<dbReference type="InterPro" id="IPR044087">
    <property type="entry name" value="NahD-like"/>
</dbReference>
<dbReference type="AlphaFoldDB" id="A0A515D760"/>
<dbReference type="InterPro" id="IPR051924">
    <property type="entry name" value="GST_Kappa/NadH"/>
</dbReference>
<reference evidence="4 5" key="1">
    <citation type="submission" date="2019-01" db="EMBL/GenBank/DDBJ databases">
        <title>Genomic insights into a novel species Rhodoferax sp.</title>
        <authorList>
            <person name="Jin L."/>
        </authorList>
    </citation>
    <scope>NUCLEOTIDE SEQUENCE [LARGE SCALE GENOMIC DNA]</scope>
    <source>
        <strain evidence="4 5">CHu59-6-5</strain>
    </source>
</reference>
<dbReference type="EC" id="5.99.1.4" evidence="1"/>
<keyword evidence="5" id="KW-1185">Reference proteome</keyword>